<dbReference type="AlphaFoldDB" id="A0AAQ3WMV8"/>
<name>A0AAQ3WMV8_PASNO</name>
<feature type="region of interest" description="Disordered" evidence="1">
    <location>
        <begin position="217"/>
        <end position="271"/>
    </location>
</feature>
<proteinExistence type="predicted"/>
<dbReference type="PANTHER" id="PTHR47481">
    <property type="match status" value="1"/>
</dbReference>
<dbReference type="PANTHER" id="PTHR47481:SF31">
    <property type="entry name" value="OS01G0873500 PROTEIN"/>
    <property type="match status" value="1"/>
</dbReference>
<dbReference type="Pfam" id="PF14223">
    <property type="entry name" value="Retrotran_gag_2"/>
    <property type="match status" value="1"/>
</dbReference>
<dbReference type="Proteomes" id="UP001341281">
    <property type="component" value="Chromosome 04"/>
</dbReference>
<organism evidence="2 3">
    <name type="scientific">Paspalum notatum var. saurae</name>
    <dbReference type="NCBI Taxonomy" id="547442"/>
    <lineage>
        <taxon>Eukaryota</taxon>
        <taxon>Viridiplantae</taxon>
        <taxon>Streptophyta</taxon>
        <taxon>Embryophyta</taxon>
        <taxon>Tracheophyta</taxon>
        <taxon>Spermatophyta</taxon>
        <taxon>Magnoliopsida</taxon>
        <taxon>Liliopsida</taxon>
        <taxon>Poales</taxon>
        <taxon>Poaceae</taxon>
        <taxon>PACMAD clade</taxon>
        <taxon>Panicoideae</taxon>
        <taxon>Andropogonodae</taxon>
        <taxon>Paspaleae</taxon>
        <taxon>Paspalinae</taxon>
        <taxon>Paspalum</taxon>
    </lineage>
</organism>
<evidence type="ECO:0008006" key="4">
    <source>
        <dbReference type="Google" id="ProtNLM"/>
    </source>
</evidence>
<feature type="compositionally biased region" description="Basic and acidic residues" evidence="1">
    <location>
        <begin position="58"/>
        <end position="69"/>
    </location>
</feature>
<evidence type="ECO:0000313" key="2">
    <source>
        <dbReference type="EMBL" id="WVZ67677.1"/>
    </source>
</evidence>
<evidence type="ECO:0000313" key="3">
    <source>
        <dbReference type="Proteomes" id="UP001341281"/>
    </source>
</evidence>
<reference evidence="2 3" key="1">
    <citation type="submission" date="2024-02" db="EMBL/GenBank/DDBJ databases">
        <title>High-quality chromosome-scale genome assembly of Pensacola bahiagrass (Paspalum notatum Flugge var. saurae).</title>
        <authorList>
            <person name="Vega J.M."/>
            <person name="Podio M."/>
            <person name="Orjuela J."/>
            <person name="Siena L.A."/>
            <person name="Pessino S.C."/>
            <person name="Combes M.C."/>
            <person name="Mariac C."/>
            <person name="Albertini E."/>
            <person name="Pupilli F."/>
            <person name="Ortiz J.P.A."/>
            <person name="Leblanc O."/>
        </authorList>
    </citation>
    <scope>NUCLEOTIDE SEQUENCE [LARGE SCALE GENOMIC DNA]</scope>
    <source>
        <strain evidence="2">R1</strain>
        <tissue evidence="2">Leaf</tissue>
    </source>
</reference>
<protein>
    <recommendedName>
        <fullName evidence="4">Retrotransposon gag domain-containing protein</fullName>
    </recommendedName>
</protein>
<feature type="compositionally biased region" description="Polar residues" evidence="1">
    <location>
        <begin position="217"/>
        <end position="226"/>
    </location>
</feature>
<gene>
    <name evidence="2" type="ORF">U9M48_016724</name>
</gene>
<accession>A0AAQ3WMV8</accession>
<dbReference type="EMBL" id="CP144748">
    <property type="protein sequence ID" value="WVZ67677.1"/>
    <property type="molecule type" value="Genomic_DNA"/>
</dbReference>
<feature type="region of interest" description="Disordered" evidence="1">
    <location>
        <begin position="45"/>
        <end position="69"/>
    </location>
</feature>
<sequence>MSTSSSVAAANPLAGVQVQEKLTRQNHAVWAPQVLTPIRGARLEGHITGKTAAPDAEIESKPSKDGDDAIKVPNPAYEEWFATDQQVLGFLHSSLSKEVMPQVATAKTAAQAWSTLQTMFASQVRARAINTRLALTTTQKGTMLVSEYFAKMKALGDQMAAAGKPLEDEEMVAYILNGLDADFNGLVSALVTRVEPISVAELYTQLLSFETRLDLQQGGSNSSANIATRVGRGGASNRGFPRGRGGRGHSTGRGRGQHQQQYNSNNQQRANSFNDTRPLCQVCYKRGHLASDCWHRYDENYVPDQKLVAAATNSYTIDTAWYTDTGATDHITSELEKLSTRDKYAGNDQIHTANGAGSGHEEYHP</sequence>
<feature type="compositionally biased region" description="Basic residues" evidence="1">
    <location>
        <begin position="244"/>
        <end position="256"/>
    </location>
</feature>
<feature type="region of interest" description="Disordered" evidence="1">
    <location>
        <begin position="346"/>
        <end position="365"/>
    </location>
</feature>
<keyword evidence="3" id="KW-1185">Reference proteome</keyword>
<evidence type="ECO:0000256" key="1">
    <source>
        <dbReference type="SAM" id="MobiDB-lite"/>
    </source>
</evidence>
<feature type="compositionally biased region" description="Low complexity" evidence="1">
    <location>
        <begin position="257"/>
        <end position="271"/>
    </location>
</feature>